<evidence type="ECO:0000256" key="3">
    <source>
        <dbReference type="ARBA" id="ARBA00023242"/>
    </source>
</evidence>
<evidence type="ECO:0000313" key="8">
    <source>
        <dbReference type="Proteomes" id="UP000355283"/>
    </source>
</evidence>
<dbReference type="Pfam" id="PF25772">
    <property type="entry name" value="HEAT_RRP12_N"/>
    <property type="match status" value="1"/>
</dbReference>
<feature type="region of interest" description="Disordered" evidence="4">
    <location>
        <begin position="1018"/>
        <end position="1045"/>
    </location>
</feature>
<dbReference type="Gene3D" id="1.25.10.10">
    <property type="entry name" value="Leucine-rich Repeat Variant"/>
    <property type="match status" value="2"/>
</dbReference>
<evidence type="ECO:0000259" key="5">
    <source>
        <dbReference type="Pfam" id="PF08161"/>
    </source>
</evidence>
<evidence type="ECO:0000256" key="1">
    <source>
        <dbReference type="ARBA" id="ARBA00004123"/>
    </source>
</evidence>
<protein>
    <submittedName>
        <fullName evidence="7">Uncharacterized protein</fullName>
    </submittedName>
</protein>
<dbReference type="PANTHER" id="PTHR48287">
    <property type="entry name" value="ARM REPEAT SUPERFAMILY PROTEIN"/>
    <property type="match status" value="1"/>
</dbReference>
<feature type="domain" description="RRP12 HEAT" evidence="5">
    <location>
        <begin position="373"/>
        <end position="652"/>
    </location>
</feature>
<dbReference type="OrthoDB" id="2192888at2759"/>
<comment type="caution">
    <text evidence="7">The sequence shown here is derived from an EMBL/GenBank/DDBJ whole genome shotgun (WGS) entry which is preliminary data.</text>
</comment>
<evidence type="ECO:0000256" key="2">
    <source>
        <dbReference type="ARBA" id="ARBA00007690"/>
    </source>
</evidence>
<keyword evidence="8" id="KW-1185">Reference proteome</keyword>
<dbReference type="InterPro" id="IPR016024">
    <property type="entry name" value="ARM-type_fold"/>
</dbReference>
<dbReference type="InterPro" id="IPR052087">
    <property type="entry name" value="RRP12"/>
</dbReference>
<dbReference type="PANTHER" id="PTHR48287:SF1">
    <property type="entry name" value="ARM REPEAT SUPERFAMILY PROTEIN"/>
    <property type="match status" value="1"/>
</dbReference>
<reference evidence="7 8" key="1">
    <citation type="submission" date="2019-01" db="EMBL/GenBank/DDBJ databases">
        <title>Nuclear Genome Assembly of the Microalgal Biofuel strain Nannochloropsis salina CCMP1776.</title>
        <authorList>
            <person name="Hovde B."/>
        </authorList>
    </citation>
    <scope>NUCLEOTIDE SEQUENCE [LARGE SCALE GENOMIC DNA]</scope>
    <source>
        <strain evidence="7 8">CCMP1776</strain>
    </source>
</reference>
<comment type="subcellular location">
    <subcellularLocation>
        <location evidence="1">Nucleus</location>
    </subcellularLocation>
</comment>
<organism evidence="7 8">
    <name type="scientific">Nannochloropsis salina CCMP1776</name>
    <dbReference type="NCBI Taxonomy" id="1027361"/>
    <lineage>
        <taxon>Eukaryota</taxon>
        <taxon>Sar</taxon>
        <taxon>Stramenopiles</taxon>
        <taxon>Ochrophyta</taxon>
        <taxon>Eustigmatophyceae</taxon>
        <taxon>Eustigmatales</taxon>
        <taxon>Monodopsidaceae</taxon>
        <taxon>Microchloropsis</taxon>
        <taxon>Microchloropsis salina</taxon>
    </lineage>
</organism>
<dbReference type="GO" id="GO:0005634">
    <property type="term" value="C:nucleus"/>
    <property type="evidence" value="ECO:0007669"/>
    <property type="project" value="UniProtKB-SubCell"/>
</dbReference>
<sequence length="1344" mass="147727">MAGDGLNVDTSRQHEDVFWAFRNAKQDPARREHFIILTALEEMIQERKLQSSSSTPPSSSPCPETPLSTNEYFAAIMTVLEAQDQSHTPELVCLLDAVIGHVDRGILRGKFKAISSVLILLLKTNREREMTSLIRDLVACLGKLLLAQETSRASWSSPGLLKAFFELLSCFKERRPRIRKAAMHAILELMRLHASRKLWVLSKQVSDFSAVVLEGCTVSDSVPTLHLLGFLAEALPLVPEASAKPLVELLVKLQKLDNTLVLQASLRTLRAYVKASESCSMIVPQEVAGPPGSLSCTFLQELSFAVLASAPRTQDEQVSQAFCELVSTCMECLASRGPIAQARQQLFPRAIEAMVSQCEAGAVSVQEAACLSMRLIMASMADDGFSKTSQDRKAVAEALTFLLRLLDYKYQGAWGVCVPFLGSLFIHFKQGADGLLDPLLRKLAFLRDAVATSAPKFVKALEACVGSAIDGLGIEKVLDVLPLSEPDGKKGAAGMSGAKETNSTPAAGTAARRAAWLLPLLASHGKRQPVHLSFFQNTLLEVARRSHDVVIAGAVSGKQLNKHRQRVIQIWALLPAFCSHPLDVAENFGDLAPVLANALQDPNYPELLFTVCQGLQVLLQSTQESRPGESRDADSEALSRLSKKFLPTLFNILDGCPLDDSTGRAKIPALSETISAYALIAPPAFVSGLFKKLVQRMLLATQVTGDEGEVFKQKATQLPSNQKAVILCELALALVPTLDEAGVALLYKVVRPCVRLDRDLALQKRAYRVLGALCDHHRGSFLGSAETREDLVPLLTESLLTCHVSARHMRLRVLGSIVKTLDGTDQAQWEMLASLVGEVLLCLKDANGKARDAAYEVLTAMALVKSEEEDFSEFVKVVIAALAAETPHMRSAAVLALAHLIFEFGRERPALRATIPDLLSTVLLLGQDPVKEVVKAVVSFVRICVAACPPEGLEPLLPTVLETLFASNSKVRFRAKIKIILKKLCRKFGYERILELAPETDRRLITHIQKQALRGDRISSSAAAAAGEEEGVSHDDGRARRRHVLCDDDEDKDKRFEHLMGDEEEDDEEDGDSDVAMDENESEPVSSSRRKLRRGEVAEMRERRKRNQQGMMVRESGGIVDLLDSSMMRNLKLHGDRSKSAGRVASSRKRTRNESDSDLEYVYDDSEDDDGEILEFNEDGKLLVHDAAVQDKSKGKTPAAPTGLNYREMMAEDAIESDDENVNMQARNANPGQNKRQRIGDSFNGKKTIGNRNKSRKQMLQQQQQRSQIPGKGYSSRKAGGDVKRPGQLEPYAYIPLNAKTLLSKKGRGEAAKSFGAVVKSKRQRKEEQNRKNGVQITRKGGRR</sequence>
<feature type="compositionally biased region" description="Polar residues" evidence="4">
    <location>
        <begin position="1225"/>
        <end position="1234"/>
    </location>
</feature>
<feature type="region of interest" description="Disordered" evidence="4">
    <location>
        <begin position="1058"/>
        <end position="1118"/>
    </location>
</feature>
<evidence type="ECO:0000313" key="7">
    <source>
        <dbReference type="EMBL" id="TFJ88258.1"/>
    </source>
</evidence>
<accession>A0A4D9DHC5</accession>
<evidence type="ECO:0000259" key="6">
    <source>
        <dbReference type="Pfam" id="PF25772"/>
    </source>
</evidence>
<comment type="similarity">
    <text evidence="2">Belongs to the RRP12 family.</text>
</comment>
<keyword evidence="3" id="KW-0539">Nucleus</keyword>
<dbReference type="Proteomes" id="UP000355283">
    <property type="component" value="Unassembled WGS sequence"/>
</dbReference>
<feature type="domain" description="RRP12 N-terminal HEAT" evidence="6">
    <location>
        <begin position="65"/>
        <end position="278"/>
    </location>
</feature>
<dbReference type="InterPro" id="IPR011989">
    <property type="entry name" value="ARM-like"/>
</dbReference>
<feature type="compositionally biased region" description="Acidic residues" evidence="4">
    <location>
        <begin position="1156"/>
        <end position="1172"/>
    </location>
</feature>
<dbReference type="Pfam" id="PF08161">
    <property type="entry name" value="RRP12_HEAT"/>
    <property type="match status" value="1"/>
</dbReference>
<evidence type="ECO:0000256" key="4">
    <source>
        <dbReference type="SAM" id="MobiDB-lite"/>
    </source>
</evidence>
<feature type="region of interest" description="Disordered" evidence="4">
    <location>
        <begin position="1133"/>
        <end position="1172"/>
    </location>
</feature>
<feature type="region of interest" description="Disordered" evidence="4">
    <location>
        <begin position="1307"/>
        <end position="1344"/>
    </location>
</feature>
<feature type="compositionally biased region" description="Low complexity" evidence="4">
    <location>
        <begin position="1258"/>
        <end position="1268"/>
    </location>
</feature>
<dbReference type="SUPFAM" id="SSF48371">
    <property type="entry name" value="ARM repeat"/>
    <property type="match status" value="1"/>
</dbReference>
<proteinExistence type="inferred from homology"/>
<feature type="region of interest" description="Disordered" evidence="4">
    <location>
        <begin position="1225"/>
        <end position="1288"/>
    </location>
</feature>
<dbReference type="EMBL" id="SDOX01000002">
    <property type="protein sequence ID" value="TFJ88258.1"/>
    <property type="molecule type" value="Genomic_DNA"/>
</dbReference>
<gene>
    <name evidence="7" type="ORF">NSK_000607</name>
</gene>
<dbReference type="InterPro" id="IPR057860">
    <property type="entry name" value="HEAT_RRP12_N"/>
</dbReference>
<feature type="compositionally biased region" description="Acidic residues" evidence="4">
    <location>
        <begin position="1062"/>
        <end position="1082"/>
    </location>
</feature>
<dbReference type="InterPro" id="IPR012978">
    <property type="entry name" value="HEAT_RRP12"/>
</dbReference>
<name>A0A4D9DHC5_9STRA</name>